<dbReference type="PANTHER" id="PTHR47723:SF19">
    <property type="entry name" value="POLYNUCLEOTIDYL TRANSFERASE, RIBONUCLEASE H-LIKE SUPERFAMILY PROTEIN"/>
    <property type="match status" value="1"/>
</dbReference>
<dbReference type="Proteomes" id="UP000652761">
    <property type="component" value="Unassembled WGS sequence"/>
</dbReference>
<dbReference type="Pfam" id="PF13456">
    <property type="entry name" value="RVT_3"/>
    <property type="match status" value="1"/>
</dbReference>
<comment type="caution">
    <text evidence="2">The sequence shown here is derived from an EMBL/GenBank/DDBJ whole genome shotgun (WGS) entry which is preliminary data.</text>
</comment>
<dbReference type="Gene3D" id="3.30.420.10">
    <property type="entry name" value="Ribonuclease H-like superfamily/Ribonuclease H"/>
    <property type="match status" value="1"/>
</dbReference>
<protein>
    <recommendedName>
        <fullName evidence="1">RNase H type-1 domain-containing protein</fullName>
    </recommendedName>
</protein>
<dbReference type="InterPro" id="IPR002156">
    <property type="entry name" value="RNaseH_domain"/>
</dbReference>
<dbReference type="InterPro" id="IPR053151">
    <property type="entry name" value="RNase_H-like"/>
</dbReference>
<evidence type="ECO:0000259" key="1">
    <source>
        <dbReference type="Pfam" id="PF13456"/>
    </source>
</evidence>
<dbReference type="GO" id="GO:0004523">
    <property type="term" value="F:RNA-DNA hybrid ribonuclease activity"/>
    <property type="evidence" value="ECO:0007669"/>
    <property type="project" value="InterPro"/>
</dbReference>
<dbReference type="InterPro" id="IPR036397">
    <property type="entry name" value="RNaseH_sf"/>
</dbReference>
<evidence type="ECO:0000313" key="2">
    <source>
        <dbReference type="EMBL" id="MQL91571.1"/>
    </source>
</evidence>
<dbReference type="InterPro" id="IPR012337">
    <property type="entry name" value="RNaseH-like_sf"/>
</dbReference>
<keyword evidence="3" id="KW-1185">Reference proteome</keyword>
<gene>
    <name evidence="2" type="ORF">Taro_024185</name>
</gene>
<dbReference type="AlphaFoldDB" id="A0A843V5R2"/>
<name>A0A843V5R2_COLES</name>
<dbReference type="OrthoDB" id="1436530at2759"/>
<proteinExistence type="predicted"/>
<sequence length="861" mass="94052">MATLALDKPTEGALTGRRSYAQIISASKPPPPVLIGVKALSFTDAGEPAVFFSKDEVKLSINTLKLDVIVRCAYGRSSIPEIKSALSQRLQLKGNSFAPLQGNLEESVLTDDGVPPQDNLQIPLEISKESTDLPNQPGQQALIAPVTNHIQEEKNGDRIMNECLAMSGIPHPTEKPKQVQTALVSDTDTSHGLHGDFTLHGMNDVDHLAIILKDHSMADDDGVVKPPRIVPGEEEVGGDFNCVLAPSEKKGGNPPRLQAMVDFNACMSASSLLDAGYSGSPFTWSNNHYPSVKRALKSCTFSSNVGHSNPWVNLDLKLKAVKGALRLWNKTIFGNIHDNLAMQDHEVTIRQQEFDRNPTSENRSELGAANANLRKAMKCVEAILDGVVLTEDSDKCMWVASPNGSFTTRSTYNLTCPTGVYRAALSKIWHRRFNRRASLFSWKVLNRAVPVDGHVADIGIPMASCCSSKRFEDPILSPEAIISNVKNNIGHSFSKITFKVAPSIDEWKTLLSFGFAPQCSSKMLKLIRWIPPLHDFSLNVDGACKGNPGDCGGGGCIRDSMGNVHLAFSHFYGTGTSMQAEIRALTDGLRLASVIGYKISIVYTDSQVIAHSIKDDRVVVVLGIATDRGVAFWKRRVPCCLLVEKTTTLVSRSQCLLAGVPRVRSIGDEVGIAFWLRMRQASCRDLSSEALNLLGGPWDGPNAWFGLLSEVAIVSDRGRGWLVSKLVRVRSHQLGTRIHAAFFLRVATGSSSPSGLGRYVAFRSEADTLVPFWGFPEGVPCVLVPTELVMVTSQLCRFLWWLPRQFSFARCSALEGLSVLFRCRPVSPSHSLTLRWFWSHVGRSGMGPQFGQTAVVLVVVA</sequence>
<dbReference type="EMBL" id="NMUH01001356">
    <property type="protein sequence ID" value="MQL91571.1"/>
    <property type="molecule type" value="Genomic_DNA"/>
</dbReference>
<evidence type="ECO:0000313" key="3">
    <source>
        <dbReference type="Proteomes" id="UP000652761"/>
    </source>
</evidence>
<reference evidence="2" key="1">
    <citation type="submission" date="2017-07" db="EMBL/GenBank/DDBJ databases">
        <title>Taro Niue Genome Assembly and Annotation.</title>
        <authorList>
            <person name="Atibalentja N."/>
            <person name="Keating K."/>
            <person name="Fields C.J."/>
        </authorList>
    </citation>
    <scope>NUCLEOTIDE SEQUENCE</scope>
    <source>
        <strain evidence="2">Niue_2</strain>
        <tissue evidence="2">Leaf</tissue>
    </source>
</reference>
<dbReference type="InterPro" id="IPR044730">
    <property type="entry name" value="RNase_H-like_dom_plant"/>
</dbReference>
<dbReference type="PANTHER" id="PTHR47723">
    <property type="entry name" value="OS05G0353850 PROTEIN"/>
    <property type="match status" value="1"/>
</dbReference>
<dbReference type="SUPFAM" id="SSF53098">
    <property type="entry name" value="Ribonuclease H-like"/>
    <property type="match status" value="1"/>
</dbReference>
<organism evidence="2 3">
    <name type="scientific">Colocasia esculenta</name>
    <name type="common">Wild taro</name>
    <name type="synonym">Arum esculentum</name>
    <dbReference type="NCBI Taxonomy" id="4460"/>
    <lineage>
        <taxon>Eukaryota</taxon>
        <taxon>Viridiplantae</taxon>
        <taxon>Streptophyta</taxon>
        <taxon>Embryophyta</taxon>
        <taxon>Tracheophyta</taxon>
        <taxon>Spermatophyta</taxon>
        <taxon>Magnoliopsida</taxon>
        <taxon>Liliopsida</taxon>
        <taxon>Araceae</taxon>
        <taxon>Aroideae</taxon>
        <taxon>Colocasieae</taxon>
        <taxon>Colocasia</taxon>
    </lineage>
</organism>
<dbReference type="GO" id="GO:0003676">
    <property type="term" value="F:nucleic acid binding"/>
    <property type="evidence" value="ECO:0007669"/>
    <property type="project" value="InterPro"/>
</dbReference>
<dbReference type="CDD" id="cd06222">
    <property type="entry name" value="RNase_H_like"/>
    <property type="match status" value="1"/>
</dbReference>
<feature type="domain" description="RNase H type-1" evidence="1">
    <location>
        <begin position="539"/>
        <end position="616"/>
    </location>
</feature>
<accession>A0A843V5R2</accession>